<dbReference type="Gene3D" id="3.30.1200.10">
    <property type="entry name" value="YggU-like"/>
    <property type="match status" value="1"/>
</dbReference>
<dbReference type="PANTHER" id="PTHR13420">
    <property type="entry name" value="UPF0235 PROTEIN C15ORF40"/>
    <property type="match status" value="1"/>
</dbReference>
<keyword evidence="4" id="KW-1185">Reference proteome</keyword>
<evidence type="ECO:0000256" key="1">
    <source>
        <dbReference type="ARBA" id="ARBA00010364"/>
    </source>
</evidence>
<name>A0ABV7FYR8_9PROT</name>
<dbReference type="PANTHER" id="PTHR13420:SF7">
    <property type="entry name" value="UPF0235 PROTEIN C15ORF40"/>
    <property type="match status" value="1"/>
</dbReference>
<evidence type="ECO:0000313" key="3">
    <source>
        <dbReference type="EMBL" id="MFC3125340.1"/>
    </source>
</evidence>
<dbReference type="NCBIfam" id="TIGR00251">
    <property type="entry name" value="DUF167 family protein"/>
    <property type="match status" value="1"/>
</dbReference>
<evidence type="ECO:0000313" key="4">
    <source>
        <dbReference type="Proteomes" id="UP001595593"/>
    </source>
</evidence>
<gene>
    <name evidence="3" type="ORF">ACFOD4_09715</name>
</gene>
<dbReference type="EMBL" id="JBHRTN010000008">
    <property type="protein sequence ID" value="MFC3125340.1"/>
    <property type="molecule type" value="Genomic_DNA"/>
</dbReference>
<dbReference type="InterPro" id="IPR036591">
    <property type="entry name" value="YggU-like_sf"/>
</dbReference>
<dbReference type="HAMAP" id="MF_00634">
    <property type="entry name" value="UPF0235"/>
    <property type="match status" value="1"/>
</dbReference>
<evidence type="ECO:0000256" key="2">
    <source>
        <dbReference type="HAMAP-Rule" id="MF_00634"/>
    </source>
</evidence>
<accession>A0ABV7FYR8</accession>
<sequence length="111" mass="11367">MAAGGGLSGEEAAGWRAISGGVELRVRAQPKSRRPGVQGWVAAVDGPRLKLAVAEAPEDGRANKAICTLLAGLLHVAPSAIAVVRGAASREKTLRIGGDPELLGDRLENLP</sequence>
<proteinExistence type="inferred from homology"/>
<dbReference type="InterPro" id="IPR003746">
    <property type="entry name" value="DUF167"/>
</dbReference>
<dbReference type="RefSeq" id="WP_379595957.1">
    <property type="nucleotide sequence ID" value="NZ_JBHRTN010000008.1"/>
</dbReference>
<reference evidence="4" key="1">
    <citation type="journal article" date="2019" name="Int. J. Syst. Evol. Microbiol.">
        <title>The Global Catalogue of Microorganisms (GCM) 10K type strain sequencing project: providing services to taxonomists for standard genome sequencing and annotation.</title>
        <authorList>
            <consortium name="The Broad Institute Genomics Platform"/>
            <consortium name="The Broad Institute Genome Sequencing Center for Infectious Disease"/>
            <person name="Wu L."/>
            <person name="Ma J."/>
        </authorList>
    </citation>
    <scope>NUCLEOTIDE SEQUENCE [LARGE SCALE GENOMIC DNA]</scope>
    <source>
        <strain evidence="4">KCTC 52094</strain>
    </source>
</reference>
<dbReference type="Pfam" id="PF02594">
    <property type="entry name" value="DUF167"/>
    <property type="match status" value="1"/>
</dbReference>
<comment type="similarity">
    <text evidence="1 2">Belongs to the UPF0235 family.</text>
</comment>
<dbReference type="SMART" id="SM01152">
    <property type="entry name" value="DUF167"/>
    <property type="match status" value="1"/>
</dbReference>
<organism evidence="3 4">
    <name type="scientific">Teichococcus globiformis</name>
    <dbReference type="NCBI Taxonomy" id="2307229"/>
    <lineage>
        <taxon>Bacteria</taxon>
        <taxon>Pseudomonadati</taxon>
        <taxon>Pseudomonadota</taxon>
        <taxon>Alphaproteobacteria</taxon>
        <taxon>Acetobacterales</taxon>
        <taxon>Roseomonadaceae</taxon>
        <taxon>Roseomonas</taxon>
    </lineage>
</organism>
<dbReference type="SUPFAM" id="SSF69786">
    <property type="entry name" value="YggU-like"/>
    <property type="match status" value="1"/>
</dbReference>
<protein>
    <recommendedName>
        <fullName evidence="2">UPF0235 protein ACFOD4_09715</fullName>
    </recommendedName>
</protein>
<comment type="caution">
    <text evidence="3">The sequence shown here is derived from an EMBL/GenBank/DDBJ whole genome shotgun (WGS) entry which is preliminary data.</text>
</comment>
<dbReference type="Proteomes" id="UP001595593">
    <property type="component" value="Unassembled WGS sequence"/>
</dbReference>